<dbReference type="Proteomes" id="UP000807353">
    <property type="component" value="Unassembled WGS sequence"/>
</dbReference>
<dbReference type="OrthoDB" id="498125at2759"/>
<dbReference type="PRINTS" id="PR00080">
    <property type="entry name" value="SDRFAMILY"/>
</dbReference>
<dbReference type="SUPFAM" id="SSF51735">
    <property type="entry name" value="NAD(P)-binding Rossmann-fold domains"/>
    <property type="match status" value="1"/>
</dbReference>
<dbReference type="InterPro" id="IPR036291">
    <property type="entry name" value="NAD(P)-bd_dom_sf"/>
</dbReference>
<dbReference type="GO" id="GO:0048038">
    <property type="term" value="F:quinone binding"/>
    <property type="evidence" value="ECO:0007669"/>
    <property type="project" value="TreeGrafter"/>
</dbReference>
<evidence type="ECO:0000256" key="2">
    <source>
        <dbReference type="ARBA" id="ARBA00022857"/>
    </source>
</evidence>
<evidence type="ECO:0000313" key="4">
    <source>
        <dbReference type="Proteomes" id="UP000807353"/>
    </source>
</evidence>
<reference evidence="3" key="1">
    <citation type="submission" date="2020-11" db="EMBL/GenBank/DDBJ databases">
        <authorList>
            <consortium name="DOE Joint Genome Institute"/>
            <person name="Ahrendt S."/>
            <person name="Riley R."/>
            <person name="Andreopoulos W."/>
            <person name="Labutti K."/>
            <person name="Pangilinan J."/>
            <person name="Ruiz-Duenas F.J."/>
            <person name="Barrasa J.M."/>
            <person name="Sanchez-Garcia M."/>
            <person name="Camarero S."/>
            <person name="Miyauchi S."/>
            <person name="Serrano A."/>
            <person name="Linde D."/>
            <person name="Babiker R."/>
            <person name="Drula E."/>
            <person name="Ayuso-Fernandez I."/>
            <person name="Pacheco R."/>
            <person name="Padilla G."/>
            <person name="Ferreira P."/>
            <person name="Barriuso J."/>
            <person name="Kellner H."/>
            <person name="Castanera R."/>
            <person name="Alfaro M."/>
            <person name="Ramirez L."/>
            <person name="Pisabarro A.G."/>
            <person name="Kuo A."/>
            <person name="Tritt A."/>
            <person name="Lipzen A."/>
            <person name="He G."/>
            <person name="Yan M."/>
            <person name="Ng V."/>
            <person name="Cullen D."/>
            <person name="Martin F."/>
            <person name="Rosso M.-N."/>
            <person name="Henrissat B."/>
            <person name="Hibbett D."/>
            <person name="Martinez A.T."/>
            <person name="Grigoriev I.V."/>
        </authorList>
    </citation>
    <scope>NUCLEOTIDE SEQUENCE</scope>
    <source>
        <strain evidence="3">CBS 247.69</strain>
    </source>
</reference>
<evidence type="ECO:0000313" key="3">
    <source>
        <dbReference type="EMBL" id="KAF9459841.1"/>
    </source>
</evidence>
<sequence>MTSKGVALVTGSSQGIGRAVALRLADDGYDMAINDVPRSKENLDSLKQEIEAKGRKVFIFEGDVSVEGDVVAMVSGAVKHLGSLDVMVANAGILVAKKVVETSVEEWDRVLSVNARGVFLCYKYAGQQMINQGRGGRIIGASSVCGKQGEILLGAYSASKFAVRGLTQTTAKELGPYGITVNAYAPGTIATPLVMSYFDDAGGTFEAEKKLTVLGYIGEPNDIGSIVSYLVSKEAHFITGQSISVNGGRYFD</sequence>
<accession>A0A9P5Y1Y3</accession>
<dbReference type="AlphaFoldDB" id="A0A9P5Y1Y3"/>
<organism evidence="3 4">
    <name type="scientific">Collybia nuda</name>
    <dbReference type="NCBI Taxonomy" id="64659"/>
    <lineage>
        <taxon>Eukaryota</taxon>
        <taxon>Fungi</taxon>
        <taxon>Dikarya</taxon>
        <taxon>Basidiomycota</taxon>
        <taxon>Agaricomycotina</taxon>
        <taxon>Agaricomycetes</taxon>
        <taxon>Agaricomycetidae</taxon>
        <taxon>Agaricales</taxon>
        <taxon>Tricholomatineae</taxon>
        <taxon>Clitocybaceae</taxon>
        <taxon>Collybia</taxon>
    </lineage>
</organism>
<keyword evidence="2" id="KW-0521">NADP</keyword>
<dbReference type="GO" id="GO:0016616">
    <property type="term" value="F:oxidoreductase activity, acting on the CH-OH group of donors, NAD or NADP as acceptor"/>
    <property type="evidence" value="ECO:0007669"/>
    <property type="project" value="TreeGrafter"/>
</dbReference>
<name>A0A9P5Y1Y3_9AGAR</name>
<evidence type="ECO:0000256" key="1">
    <source>
        <dbReference type="ARBA" id="ARBA00006484"/>
    </source>
</evidence>
<dbReference type="Gene3D" id="3.40.50.720">
    <property type="entry name" value="NAD(P)-binding Rossmann-like Domain"/>
    <property type="match status" value="1"/>
</dbReference>
<dbReference type="GO" id="GO:0006633">
    <property type="term" value="P:fatty acid biosynthetic process"/>
    <property type="evidence" value="ECO:0007669"/>
    <property type="project" value="TreeGrafter"/>
</dbReference>
<proteinExistence type="inferred from homology"/>
<gene>
    <name evidence="3" type="ORF">BDZ94DRAFT_1324461</name>
</gene>
<comment type="similarity">
    <text evidence="1">Belongs to the short-chain dehydrogenases/reductases (SDR) family.</text>
</comment>
<dbReference type="InterPro" id="IPR002347">
    <property type="entry name" value="SDR_fam"/>
</dbReference>
<protein>
    <submittedName>
        <fullName evidence="3">Acetoin reductase family protein</fullName>
    </submittedName>
</protein>
<keyword evidence="4" id="KW-1185">Reference proteome</keyword>
<dbReference type="PANTHER" id="PTHR42760:SF121">
    <property type="entry name" value="3-OXOACYL-(ACYL-CARRIER-PROTEIN) REDUCTASE"/>
    <property type="match status" value="1"/>
</dbReference>
<dbReference type="PANTHER" id="PTHR42760">
    <property type="entry name" value="SHORT-CHAIN DEHYDROGENASES/REDUCTASES FAMILY MEMBER"/>
    <property type="match status" value="1"/>
</dbReference>
<dbReference type="EMBL" id="MU150309">
    <property type="protein sequence ID" value="KAF9459841.1"/>
    <property type="molecule type" value="Genomic_DNA"/>
</dbReference>
<dbReference type="InterPro" id="IPR020904">
    <property type="entry name" value="Sc_DH/Rdtase_CS"/>
</dbReference>
<dbReference type="Pfam" id="PF13561">
    <property type="entry name" value="adh_short_C2"/>
    <property type="match status" value="1"/>
</dbReference>
<dbReference type="FunFam" id="3.40.50.720:FF:000084">
    <property type="entry name" value="Short-chain dehydrogenase reductase"/>
    <property type="match status" value="1"/>
</dbReference>
<comment type="caution">
    <text evidence="3">The sequence shown here is derived from an EMBL/GenBank/DDBJ whole genome shotgun (WGS) entry which is preliminary data.</text>
</comment>
<dbReference type="PROSITE" id="PS00061">
    <property type="entry name" value="ADH_SHORT"/>
    <property type="match status" value="1"/>
</dbReference>
<dbReference type="PRINTS" id="PR00081">
    <property type="entry name" value="GDHRDH"/>
</dbReference>